<dbReference type="Proteomes" id="UP000077051">
    <property type="component" value="Unassembled WGS sequence"/>
</dbReference>
<evidence type="ECO:0000313" key="6">
    <source>
        <dbReference type="Proteomes" id="UP000077051"/>
    </source>
</evidence>
<name>A0A168LN40_MUCCL</name>
<evidence type="ECO:0000313" key="5">
    <source>
        <dbReference type="EMBL" id="OAD03744.1"/>
    </source>
</evidence>
<keyword evidence="1" id="KW-0479">Metal-binding</keyword>
<evidence type="ECO:0000256" key="3">
    <source>
        <dbReference type="SAM" id="MobiDB-lite"/>
    </source>
</evidence>
<evidence type="ECO:0000256" key="1">
    <source>
        <dbReference type="ARBA" id="ARBA00022723"/>
    </source>
</evidence>
<keyword evidence="2" id="KW-0539">Nucleus</keyword>
<dbReference type="InterPro" id="IPR001138">
    <property type="entry name" value="Zn2Cys6_DnaBD"/>
</dbReference>
<dbReference type="PANTHER" id="PTHR47659:SF7">
    <property type="entry name" value="FUNGAL TRANSCRIPTIONAL REGULATORY PROTEIN, N-TERMINAL DOMAIN-CONTAINING PROTEIN"/>
    <property type="match status" value="1"/>
</dbReference>
<feature type="region of interest" description="Disordered" evidence="3">
    <location>
        <begin position="1"/>
        <end position="23"/>
    </location>
</feature>
<dbReference type="SUPFAM" id="SSF57701">
    <property type="entry name" value="Zn2/Cys6 DNA-binding domain"/>
    <property type="match status" value="1"/>
</dbReference>
<comment type="caution">
    <text evidence="5">The sequence shown here is derived from an EMBL/GenBank/DDBJ whole genome shotgun (WGS) entry which is preliminary data.</text>
</comment>
<dbReference type="SMART" id="SM00066">
    <property type="entry name" value="GAL4"/>
    <property type="match status" value="1"/>
</dbReference>
<dbReference type="InterPro" id="IPR050335">
    <property type="entry name" value="ERT1_acuK_gluconeogen_tf"/>
</dbReference>
<feature type="domain" description="Zn(2)-C6 fungal-type" evidence="4">
    <location>
        <begin position="30"/>
        <end position="61"/>
    </location>
</feature>
<accession>A0A168LN40</accession>
<dbReference type="InterPro" id="IPR036864">
    <property type="entry name" value="Zn2-C6_fun-type_DNA-bd_sf"/>
</dbReference>
<dbReference type="OrthoDB" id="5575144at2759"/>
<keyword evidence="6" id="KW-1185">Reference proteome</keyword>
<evidence type="ECO:0000256" key="2">
    <source>
        <dbReference type="ARBA" id="ARBA00023242"/>
    </source>
</evidence>
<sequence length="337" mass="38331">MNTAPTMNQSTDNTSMKPIEKTKRKQVKNACVNCQKACKKCDDGRPCKRCIKLGLTATCRDSDRKERKKGVKRGPYKKRQAYIKDKPVFPKVLTEQDWKAPTYEHSVPQISQVPQVPSHAIKVESPVQFLEDFYVPSQQQQPHHQQHGFSLSSLSPTSSSSFVDESDETLHYAYGYNYTNSTITTTSSPSATSMLDHQAISGNVTPIQDEFYSWDDIENYSVTASPIGYNPIVTNHTSVLSDPIIQFQAYPTSNFEYNCQQQKAQIPAVTPLSSAFDLDLSSVWFNNTDMSLSFSTTSSTIPQTQHYFEYNIPTQQQQQQPQDLHYHQDTFNQQLYF</sequence>
<reference evidence="5 6" key="1">
    <citation type="submission" date="2015-06" db="EMBL/GenBank/DDBJ databases">
        <title>Expansion of signal transduction pathways in fungi by whole-genome duplication.</title>
        <authorList>
            <consortium name="DOE Joint Genome Institute"/>
            <person name="Corrochano L.M."/>
            <person name="Kuo A."/>
            <person name="Marcet-Houben M."/>
            <person name="Polaino S."/>
            <person name="Salamov A."/>
            <person name="Villalobos J.M."/>
            <person name="Alvarez M.I."/>
            <person name="Avalos J."/>
            <person name="Benito E.P."/>
            <person name="Benoit I."/>
            <person name="Burger G."/>
            <person name="Camino L.P."/>
            <person name="Canovas D."/>
            <person name="Cerda-Olmedo E."/>
            <person name="Cheng J.-F."/>
            <person name="Dominguez A."/>
            <person name="Elias M."/>
            <person name="Eslava A.P."/>
            <person name="Glaser F."/>
            <person name="Grimwood J."/>
            <person name="Gutierrez G."/>
            <person name="Heitman J."/>
            <person name="Henrissat B."/>
            <person name="Iturriaga E.A."/>
            <person name="Lang B.F."/>
            <person name="Lavin J.L."/>
            <person name="Lee S."/>
            <person name="Li W."/>
            <person name="Lindquist E."/>
            <person name="Lopez-Garcia S."/>
            <person name="Luque E.M."/>
            <person name="Marcos A.T."/>
            <person name="Martin J."/>
            <person name="Mccluskey K."/>
            <person name="Medina H.R."/>
            <person name="Miralles-Duran A."/>
            <person name="Miyazaki A."/>
            <person name="Munoz-Torres E."/>
            <person name="Oguiza J.A."/>
            <person name="Ohm R."/>
            <person name="Olmedo M."/>
            <person name="Orejas M."/>
            <person name="Ortiz-Castellanos L."/>
            <person name="Pisabarro A.G."/>
            <person name="Rodriguez-Romero J."/>
            <person name="Ruiz-Herrera J."/>
            <person name="Ruiz-Vazquez R."/>
            <person name="Sanz C."/>
            <person name="Schackwitz W."/>
            <person name="Schmutz J."/>
            <person name="Shahriari M."/>
            <person name="Shelest E."/>
            <person name="Silva-Franco F."/>
            <person name="Soanes D."/>
            <person name="Syed K."/>
            <person name="Tagua V.G."/>
            <person name="Talbot N.J."/>
            <person name="Thon M."/>
            <person name="De Vries R.P."/>
            <person name="Wiebenga A."/>
            <person name="Yadav J.S."/>
            <person name="Braun E.L."/>
            <person name="Baker S."/>
            <person name="Garre V."/>
            <person name="Horwitz B."/>
            <person name="Torres-Martinez S."/>
            <person name="Idnurm A."/>
            <person name="Herrera-Estrella A."/>
            <person name="Gabaldon T."/>
            <person name="Grigoriev I.V."/>
        </authorList>
    </citation>
    <scope>NUCLEOTIDE SEQUENCE [LARGE SCALE GENOMIC DNA]</scope>
    <source>
        <strain evidence="5 6">CBS 277.49</strain>
    </source>
</reference>
<gene>
    <name evidence="5" type="ORF">MUCCIDRAFT_184251</name>
</gene>
<organism evidence="5 6">
    <name type="scientific">Mucor lusitanicus CBS 277.49</name>
    <dbReference type="NCBI Taxonomy" id="747725"/>
    <lineage>
        <taxon>Eukaryota</taxon>
        <taxon>Fungi</taxon>
        <taxon>Fungi incertae sedis</taxon>
        <taxon>Mucoromycota</taxon>
        <taxon>Mucoromycotina</taxon>
        <taxon>Mucoromycetes</taxon>
        <taxon>Mucorales</taxon>
        <taxon>Mucorineae</taxon>
        <taxon>Mucoraceae</taxon>
        <taxon>Mucor</taxon>
    </lineage>
</organism>
<dbReference type="GO" id="GO:0008270">
    <property type="term" value="F:zinc ion binding"/>
    <property type="evidence" value="ECO:0007669"/>
    <property type="project" value="InterPro"/>
</dbReference>
<dbReference type="STRING" id="747725.A0A168LN40"/>
<dbReference type="EMBL" id="AMYB01000004">
    <property type="protein sequence ID" value="OAD03744.1"/>
    <property type="molecule type" value="Genomic_DNA"/>
</dbReference>
<dbReference type="GO" id="GO:0000981">
    <property type="term" value="F:DNA-binding transcription factor activity, RNA polymerase II-specific"/>
    <property type="evidence" value="ECO:0007669"/>
    <property type="project" value="InterPro"/>
</dbReference>
<feature type="compositionally biased region" description="Polar residues" evidence="3">
    <location>
        <begin position="1"/>
        <end position="16"/>
    </location>
</feature>
<protein>
    <submittedName>
        <fullName evidence="5">Zn(2)-C6 fungal-specific transcription factor</fullName>
    </submittedName>
</protein>
<dbReference type="PROSITE" id="PS50048">
    <property type="entry name" value="ZN2_CY6_FUNGAL_2"/>
    <property type="match status" value="1"/>
</dbReference>
<dbReference type="CDD" id="cd00067">
    <property type="entry name" value="GAL4"/>
    <property type="match status" value="1"/>
</dbReference>
<dbReference type="VEuPathDB" id="FungiDB:MUCCIDRAFT_184251"/>
<dbReference type="AlphaFoldDB" id="A0A168LN40"/>
<evidence type="ECO:0000259" key="4">
    <source>
        <dbReference type="PROSITE" id="PS50048"/>
    </source>
</evidence>
<dbReference type="PANTHER" id="PTHR47659">
    <property type="entry name" value="ZN(II)2CYS6 TRANSCRIPTION FACTOR (EUROFUNG)-RELATED"/>
    <property type="match status" value="1"/>
</dbReference>
<proteinExistence type="predicted"/>